<reference evidence="5" key="1">
    <citation type="submission" date="2020-10" db="EMBL/GenBank/DDBJ databases">
        <authorList>
            <person name="Gilroy R."/>
        </authorList>
    </citation>
    <scope>NUCLEOTIDE SEQUENCE</scope>
    <source>
        <strain evidence="5">ChiSjej1B19-3389</strain>
    </source>
</reference>
<feature type="signal peptide" evidence="3">
    <location>
        <begin position="1"/>
        <end position="20"/>
    </location>
</feature>
<accession>A0A9D0ZHT7</accession>
<dbReference type="PROSITE" id="PS51257">
    <property type="entry name" value="PROKAR_LIPOPROTEIN"/>
    <property type="match status" value="1"/>
</dbReference>
<keyword evidence="2" id="KW-0812">Transmembrane</keyword>
<keyword evidence="3" id="KW-0732">Signal</keyword>
<proteinExistence type="predicted"/>
<dbReference type="InterPro" id="IPR032710">
    <property type="entry name" value="NTF2-like_dom_sf"/>
</dbReference>
<feature type="compositionally biased region" description="Basic and acidic residues" evidence="1">
    <location>
        <begin position="332"/>
        <end position="344"/>
    </location>
</feature>
<gene>
    <name evidence="5" type="ORF">IAD32_05115</name>
</gene>
<evidence type="ECO:0000259" key="4">
    <source>
        <dbReference type="SMART" id="SM00978"/>
    </source>
</evidence>
<dbReference type="Gene3D" id="3.10.450.240">
    <property type="match status" value="1"/>
</dbReference>
<organism evidence="5 6">
    <name type="scientific">Candidatus Scatavimonas merdigallinarum</name>
    <dbReference type="NCBI Taxonomy" id="2840914"/>
    <lineage>
        <taxon>Bacteria</taxon>
        <taxon>Bacillati</taxon>
        <taxon>Bacillota</taxon>
        <taxon>Clostridia</taxon>
        <taxon>Eubacteriales</taxon>
        <taxon>Oscillospiraceae</taxon>
        <taxon>Oscillospiraceae incertae sedis</taxon>
        <taxon>Candidatus Scatavimonas</taxon>
    </lineage>
</organism>
<evidence type="ECO:0000313" key="6">
    <source>
        <dbReference type="Proteomes" id="UP000886787"/>
    </source>
</evidence>
<evidence type="ECO:0000313" key="5">
    <source>
        <dbReference type="EMBL" id="HIQ80650.1"/>
    </source>
</evidence>
<dbReference type="InterPro" id="IPR007379">
    <property type="entry name" value="Tim44-like_dom"/>
</dbReference>
<evidence type="ECO:0000256" key="2">
    <source>
        <dbReference type="SAM" id="Phobius"/>
    </source>
</evidence>
<dbReference type="AlphaFoldDB" id="A0A9D0ZHT7"/>
<dbReference type="SUPFAM" id="SSF54427">
    <property type="entry name" value="NTF2-like"/>
    <property type="match status" value="1"/>
</dbReference>
<feature type="region of interest" description="Disordered" evidence="1">
    <location>
        <begin position="324"/>
        <end position="344"/>
    </location>
</feature>
<comment type="caution">
    <text evidence="5">The sequence shown here is derived from an EMBL/GenBank/DDBJ whole genome shotgun (WGS) entry which is preliminary data.</text>
</comment>
<dbReference type="EMBL" id="DVFW01000026">
    <property type="protein sequence ID" value="HIQ80650.1"/>
    <property type="molecule type" value="Genomic_DNA"/>
</dbReference>
<dbReference type="Pfam" id="PF04280">
    <property type="entry name" value="Tim44"/>
    <property type="match status" value="1"/>
</dbReference>
<reference evidence="5" key="2">
    <citation type="journal article" date="2021" name="PeerJ">
        <title>Extensive microbial diversity within the chicken gut microbiome revealed by metagenomics and culture.</title>
        <authorList>
            <person name="Gilroy R."/>
            <person name="Ravi A."/>
            <person name="Getino M."/>
            <person name="Pursley I."/>
            <person name="Horton D.L."/>
            <person name="Alikhan N.F."/>
            <person name="Baker D."/>
            <person name="Gharbi K."/>
            <person name="Hall N."/>
            <person name="Watson M."/>
            <person name="Adriaenssens E.M."/>
            <person name="Foster-Nyarko E."/>
            <person name="Jarju S."/>
            <person name="Secka A."/>
            <person name="Antonio M."/>
            <person name="Oren A."/>
            <person name="Chaudhuri R.R."/>
            <person name="La Ragione R."/>
            <person name="Hildebrand F."/>
            <person name="Pallen M.J."/>
        </authorList>
    </citation>
    <scope>NUCLEOTIDE SEQUENCE</scope>
    <source>
        <strain evidence="5">ChiSjej1B19-3389</strain>
    </source>
</reference>
<feature type="chain" id="PRO_5038690618" evidence="3">
    <location>
        <begin position="21"/>
        <end position="344"/>
    </location>
</feature>
<dbReference type="SMART" id="SM00978">
    <property type="entry name" value="Tim44"/>
    <property type="match status" value="1"/>
</dbReference>
<protein>
    <submittedName>
        <fullName evidence="5">Tim44 domain-containing protein</fullName>
    </submittedName>
</protein>
<sequence length="344" mass="37963">MRRRLVAVFLSVCVVCFLIAAGCMGAGALQARPLDVGNYNDYGGGNYGGGYNGGNYGGDYGGDYGGGVIFFGGDDDGDGSGGGGIGIVVGIFVLLVILILVFDKMKKAKRPPVGPGSMPVQQPQNHEASILPAITQVDPNFSNDKFIAWTKEVFITLQQAWTARDWSKIRPFEKEELFRQHEMQLQEYIQLKRINIIERINIRQAYLHKYVRDNQYEYLTVYMSTRMVDYIIDEQSRKVLKGDPNTDCYLDYVLTFMRKTGVKTKDAASTAVSKSCPHCGAPMQVTSAGKCEYCGSIITTGEFDWVLAEMDAVKPGVHIDNTGVIIQDDGAQSEKDKNEGDRPQ</sequence>
<keyword evidence="2" id="KW-1133">Transmembrane helix</keyword>
<feature type="transmembrane region" description="Helical" evidence="2">
    <location>
        <begin position="83"/>
        <end position="102"/>
    </location>
</feature>
<feature type="domain" description="Tim44-like" evidence="4">
    <location>
        <begin position="128"/>
        <end position="312"/>
    </location>
</feature>
<evidence type="ECO:0000256" key="1">
    <source>
        <dbReference type="SAM" id="MobiDB-lite"/>
    </source>
</evidence>
<evidence type="ECO:0000256" key="3">
    <source>
        <dbReference type="SAM" id="SignalP"/>
    </source>
</evidence>
<keyword evidence="2" id="KW-0472">Membrane</keyword>
<dbReference type="Proteomes" id="UP000886787">
    <property type="component" value="Unassembled WGS sequence"/>
</dbReference>
<name>A0A9D0ZHT7_9FIRM</name>